<sequence>MYSAAEIAARNEELAASIASSLGTDVLVVAILKGSFVFAADLVRALHHAGVQPQIDFMALSSYGSATESSGSVHISRDISDDVRDRNVLLVDDILESGRTLGFAKKALAERGARDVEVCVLLDKPGKRVVDLDAEFVGFTCPDRFVVGYGLDYAHYYRELPYIGYLAD</sequence>
<dbReference type="EC" id="2.4.2.8" evidence="5 15"/>
<evidence type="ECO:0000256" key="14">
    <source>
        <dbReference type="ARBA" id="ARBA00049402"/>
    </source>
</evidence>
<dbReference type="RefSeq" id="WP_245826468.1">
    <property type="nucleotide sequence ID" value="NZ_FWFR01000001.1"/>
</dbReference>
<dbReference type="GO" id="GO:0006178">
    <property type="term" value="P:guanine salvage"/>
    <property type="evidence" value="ECO:0007669"/>
    <property type="project" value="TreeGrafter"/>
</dbReference>
<feature type="domain" description="Phosphoribosyltransferase" evidence="16">
    <location>
        <begin position="6"/>
        <end position="153"/>
    </location>
</feature>
<dbReference type="Pfam" id="PF00156">
    <property type="entry name" value="Pribosyltran"/>
    <property type="match status" value="1"/>
</dbReference>
<dbReference type="GO" id="GO:0004422">
    <property type="term" value="F:hypoxanthine phosphoribosyltransferase activity"/>
    <property type="evidence" value="ECO:0007669"/>
    <property type="project" value="InterPro"/>
</dbReference>
<evidence type="ECO:0000256" key="11">
    <source>
        <dbReference type="ARBA" id="ARBA00022741"/>
    </source>
</evidence>
<evidence type="ECO:0000256" key="4">
    <source>
        <dbReference type="ARBA" id="ARBA00008391"/>
    </source>
</evidence>
<dbReference type="Proteomes" id="UP000193200">
    <property type="component" value="Unassembled WGS sequence"/>
</dbReference>
<evidence type="ECO:0000256" key="8">
    <source>
        <dbReference type="ARBA" id="ARBA00022679"/>
    </source>
</evidence>
<dbReference type="GO" id="GO:0052657">
    <property type="term" value="F:guanine phosphoribosyltransferase activity"/>
    <property type="evidence" value="ECO:0007669"/>
    <property type="project" value="RHEA"/>
</dbReference>
<dbReference type="CDD" id="cd06223">
    <property type="entry name" value="PRTases_typeI"/>
    <property type="match status" value="1"/>
</dbReference>
<organism evidence="17 18">
    <name type="scientific">Oceanibacterium hippocampi</name>
    <dbReference type="NCBI Taxonomy" id="745714"/>
    <lineage>
        <taxon>Bacteria</taxon>
        <taxon>Pseudomonadati</taxon>
        <taxon>Pseudomonadota</taxon>
        <taxon>Alphaproteobacteria</taxon>
        <taxon>Sneathiellales</taxon>
        <taxon>Sneathiellaceae</taxon>
        <taxon>Oceanibacterium</taxon>
    </lineage>
</organism>
<evidence type="ECO:0000256" key="6">
    <source>
        <dbReference type="ARBA" id="ARBA00022490"/>
    </source>
</evidence>
<evidence type="ECO:0000256" key="12">
    <source>
        <dbReference type="ARBA" id="ARBA00022842"/>
    </source>
</evidence>
<evidence type="ECO:0000256" key="3">
    <source>
        <dbReference type="ARBA" id="ARBA00004669"/>
    </source>
</evidence>
<proteinExistence type="inferred from homology"/>
<keyword evidence="7 15" id="KW-0328">Glycosyltransferase</keyword>
<evidence type="ECO:0000259" key="16">
    <source>
        <dbReference type="Pfam" id="PF00156"/>
    </source>
</evidence>
<comment type="pathway">
    <text evidence="3 15">Purine metabolism; IMP biosynthesis via salvage pathway; IMP from hypoxanthine: step 1/1.</text>
</comment>
<comment type="subcellular location">
    <subcellularLocation>
        <location evidence="2 15">Cytoplasm</location>
    </subcellularLocation>
</comment>
<dbReference type="GO" id="GO:0000287">
    <property type="term" value="F:magnesium ion binding"/>
    <property type="evidence" value="ECO:0007669"/>
    <property type="project" value="TreeGrafter"/>
</dbReference>
<dbReference type="Gene3D" id="3.40.50.2020">
    <property type="match status" value="1"/>
</dbReference>
<reference evidence="17 18" key="1">
    <citation type="submission" date="2017-03" db="EMBL/GenBank/DDBJ databases">
        <authorList>
            <person name="Afonso C.L."/>
            <person name="Miller P.J."/>
            <person name="Scott M.A."/>
            <person name="Spackman E."/>
            <person name="Goraichik I."/>
            <person name="Dimitrov K.M."/>
            <person name="Suarez D.L."/>
            <person name="Swayne D.E."/>
        </authorList>
    </citation>
    <scope>NUCLEOTIDE SEQUENCE [LARGE SCALE GENOMIC DNA]</scope>
    <source>
        <strain evidence="17 18">CECT 7691</strain>
    </source>
</reference>
<evidence type="ECO:0000256" key="5">
    <source>
        <dbReference type="ARBA" id="ARBA00011895"/>
    </source>
</evidence>
<evidence type="ECO:0000313" key="18">
    <source>
        <dbReference type="Proteomes" id="UP000193200"/>
    </source>
</evidence>
<dbReference type="GO" id="GO:0000166">
    <property type="term" value="F:nucleotide binding"/>
    <property type="evidence" value="ECO:0007669"/>
    <property type="project" value="UniProtKB-KW"/>
</dbReference>
<keyword evidence="9 15" id="KW-0479">Metal-binding</keyword>
<evidence type="ECO:0000256" key="7">
    <source>
        <dbReference type="ARBA" id="ARBA00022676"/>
    </source>
</evidence>
<evidence type="ECO:0000256" key="9">
    <source>
        <dbReference type="ARBA" id="ARBA00022723"/>
    </source>
</evidence>
<comment type="catalytic activity">
    <reaction evidence="13">
        <text>GMP + diphosphate = guanine + 5-phospho-alpha-D-ribose 1-diphosphate</text>
        <dbReference type="Rhea" id="RHEA:25424"/>
        <dbReference type="ChEBI" id="CHEBI:16235"/>
        <dbReference type="ChEBI" id="CHEBI:33019"/>
        <dbReference type="ChEBI" id="CHEBI:58017"/>
        <dbReference type="ChEBI" id="CHEBI:58115"/>
        <dbReference type="EC" id="2.4.2.8"/>
    </reaction>
    <physiologicalReaction direction="right-to-left" evidence="13">
        <dbReference type="Rhea" id="RHEA:25426"/>
    </physiologicalReaction>
</comment>
<keyword evidence="11 15" id="KW-0547">Nucleotide-binding</keyword>
<dbReference type="SUPFAM" id="SSF53271">
    <property type="entry name" value="PRTase-like"/>
    <property type="match status" value="1"/>
</dbReference>
<keyword evidence="18" id="KW-1185">Reference proteome</keyword>
<dbReference type="InterPro" id="IPR005904">
    <property type="entry name" value="Hxn_phspho_trans"/>
</dbReference>
<keyword evidence="6 15" id="KW-0963">Cytoplasm</keyword>
<keyword evidence="10 15" id="KW-0660">Purine salvage</keyword>
<dbReference type="AlphaFoldDB" id="A0A1Y5RW16"/>
<dbReference type="PANTHER" id="PTHR43340:SF1">
    <property type="entry name" value="HYPOXANTHINE PHOSPHORIBOSYLTRANSFERASE"/>
    <property type="match status" value="1"/>
</dbReference>
<keyword evidence="8 15" id="KW-0808">Transferase</keyword>
<dbReference type="GO" id="GO:0032263">
    <property type="term" value="P:GMP salvage"/>
    <property type="evidence" value="ECO:0007669"/>
    <property type="project" value="TreeGrafter"/>
</dbReference>
<dbReference type="UniPathway" id="UPA00591">
    <property type="reaction ID" value="UER00648"/>
</dbReference>
<dbReference type="GO" id="GO:0046100">
    <property type="term" value="P:hypoxanthine metabolic process"/>
    <property type="evidence" value="ECO:0007669"/>
    <property type="project" value="TreeGrafter"/>
</dbReference>
<keyword evidence="12 15" id="KW-0460">Magnesium</keyword>
<dbReference type="FunFam" id="3.40.50.2020:FF:000006">
    <property type="entry name" value="Hypoxanthine phosphoribosyltransferase"/>
    <property type="match status" value="1"/>
</dbReference>
<dbReference type="InterPro" id="IPR029057">
    <property type="entry name" value="PRTase-like"/>
</dbReference>
<evidence type="ECO:0000256" key="15">
    <source>
        <dbReference type="RuleBase" id="RU364099"/>
    </source>
</evidence>
<dbReference type="InParanoid" id="A0A1Y5RW16"/>
<protein>
    <recommendedName>
        <fullName evidence="5 15">Hypoxanthine phosphoribosyltransferase</fullName>
        <ecNumber evidence="5 15">2.4.2.8</ecNumber>
    </recommendedName>
</protein>
<dbReference type="NCBIfam" id="TIGR01203">
    <property type="entry name" value="HGPRTase"/>
    <property type="match status" value="1"/>
</dbReference>
<dbReference type="InterPro" id="IPR000836">
    <property type="entry name" value="PRTase_dom"/>
</dbReference>
<dbReference type="EMBL" id="FWFR01000001">
    <property type="protein sequence ID" value="SLN26523.1"/>
    <property type="molecule type" value="Genomic_DNA"/>
</dbReference>
<evidence type="ECO:0000256" key="10">
    <source>
        <dbReference type="ARBA" id="ARBA00022726"/>
    </source>
</evidence>
<dbReference type="GO" id="GO:0005829">
    <property type="term" value="C:cytosol"/>
    <property type="evidence" value="ECO:0007669"/>
    <property type="project" value="TreeGrafter"/>
</dbReference>
<dbReference type="GO" id="GO:0032264">
    <property type="term" value="P:IMP salvage"/>
    <property type="evidence" value="ECO:0007669"/>
    <property type="project" value="UniProtKB-UniPathway"/>
</dbReference>
<comment type="cofactor">
    <cofactor evidence="1 15">
        <name>Mg(2+)</name>
        <dbReference type="ChEBI" id="CHEBI:18420"/>
    </cofactor>
</comment>
<evidence type="ECO:0000256" key="13">
    <source>
        <dbReference type="ARBA" id="ARBA00048811"/>
    </source>
</evidence>
<comment type="catalytic activity">
    <reaction evidence="14">
        <text>IMP + diphosphate = hypoxanthine + 5-phospho-alpha-D-ribose 1-diphosphate</text>
        <dbReference type="Rhea" id="RHEA:17973"/>
        <dbReference type="ChEBI" id="CHEBI:17368"/>
        <dbReference type="ChEBI" id="CHEBI:33019"/>
        <dbReference type="ChEBI" id="CHEBI:58017"/>
        <dbReference type="ChEBI" id="CHEBI:58053"/>
        <dbReference type="EC" id="2.4.2.8"/>
    </reaction>
    <physiologicalReaction direction="right-to-left" evidence="14">
        <dbReference type="Rhea" id="RHEA:17975"/>
    </physiologicalReaction>
</comment>
<name>A0A1Y5RW16_9PROT</name>
<dbReference type="GO" id="GO:0006166">
    <property type="term" value="P:purine ribonucleoside salvage"/>
    <property type="evidence" value="ECO:0007669"/>
    <property type="project" value="UniProtKB-KW"/>
</dbReference>
<evidence type="ECO:0000256" key="1">
    <source>
        <dbReference type="ARBA" id="ARBA00001946"/>
    </source>
</evidence>
<evidence type="ECO:0000313" key="17">
    <source>
        <dbReference type="EMBL" id="SLN26523.1"/>
    </source>
</evidence>
<dbReference type="PANTHER" id="PTHR43340">
    <property type="entry name" value="HYPOXANTHINE-GUANINE PHOSPHORIBOSYLTRANSFERASE"/>
    <property type="match status" value="1"/>
</dbReference>
<comment type="similarity">
    <text evidence="4 15">Belongs to the purine/pyrimidine phosphoribosyltransferase family.</text>
</comment>
<gene>
    <name evidence="17" type="primary">hpt</name>
    <name evidence="17" type="ORF">OCH7691_00823</name>
</gene>
<dbReference type="FunCoup" id="A0A1Y5RW16">
    <property type="interactions" value="516"/>
</dbReference>
<evidence type="ECO:0000256" key="2">
    <source>
        <dbReference type="ARBA" id="ARBA00004496"/>
    </source>
</evidence>
<accession>A0A1Y5RW16</accession>
<dbReference type="InterPro" id="IPR050408">
    <property type="entry name" value="HGPRT"/>
</dbReference>